<protein>
    <recommendedName>
        <fullName evidence="1">Serine hydrolase domain-containing protein</fullName>
    </recommendedName>
</protein>
<dbReference type="Gene3D" id="3.40.50.1820">
    <property type="entry name" value="alpha/beta hydrolase"/>
    <property type="match status" value="1"/>
</dbReference>
<accession>A0ABD3M6V0</accession>
<reference evidence="2 3" key="1">
    <citation type="submission" date="2024-10" db="EMBL/GenBank/DDBJ databases">
        <title>Updated reference genomes for cyclostephanoid diatoms.</title>
        <authorList>
            <person name="Roberts W.R."/>
            <person name="Alverson A.J."/>
        </authorList>
    </citation>
    <scope>NUCLEOTIDE SEQUENCE [LARGE SCALE GENOMIC DNA]</scope>
    <source>
        <strain evidence="2 3">AJA232-27</strain>
    </source>
</reference>
<proteinExistence type="predicted"/>
<dbReference type="SUPFAM" id="SSF53474">
    <property type="entry name" value="alpha/beta-Hydrolases"/>
    <property type="match status" value="1"/>
</dbReference>
<dbReference type="PANTHER" id="PTHR42103">
    <property type="entry name" value="ALPHA/BETA-HYDROLASES SUPERFAMILY PROTEIN"/>
    <property type="match status" value="1"/>
</dbReference>
<dbReference type="EMBL" id="JALLBG020000229">
    <property type="protein sequence ID" value="KAL3758456.1"/>
    <property type="molecule type" value="Genomic_DNA"/>
</dbReference>
<sequence length="262" mass="28543">MKPKISSHSIPTTTTTSAAGVIDAHVFEPAGRSSLIRGTIVTVHPWSALGGGEHNTIGLARHLVNRHINNSERDVDGRDINSFWRVVTFTLKSNSFWQGGAIWGICSNHAYEVQQTVDVVQWVHQQYGVDGSIVLLGSSAGAPMAGTAMAHLQQLGNITVSAYIAVGYTFGNFASIGFGRHFSSVMSSSSSSIPKLFIMGERDEFTSVDQLKDMANKMRAQNSNESNVVVEIVPKVGHFELESPRYDPLVAMIVLDWLDKQL</sequence>
<organism evidence="2 3">
    <name type="scientific">Discostella pseudostelligera</name>
    <dbReference type="NCBI Taxonomy" id="259834"/>
    <lineage>
        <taxon>Eukaryota</taxon>
        <taxon>Sar</taxon>
        <taxon>Stramenopiles</taxon>
        <taxon>Ochrophyta</taxon>
        <taxon>Bacillariophyta</taxon>
        <taxon>Coscinodiscophyceae</taxon>
        <taxon>Thalassiosirophycidae</taxon>
        <taxon>Stephanodiscales</taxon>
        <taxon>Stephanodiscaceae</taxon>
        <taxon>Discostella</taxon>
    </lineage>
</organism>
<gene>
    <name evidence="2" type="ORF">ACHAWU_004299</name>
</gene>
<dbReference type="Pfam" id="PF03959">
    <property type="entry name" value="FSH1"/>
    <property type="match status" value="1"/>
</dbReference>
<comment type="caution">
    <text evidence="2">The sequence shown here is derived from an EMBL/GenBank/DDBJ whole genome shotgun (WGS) entry which is preliminary data.</text>
</comment>
<dbReference type="PANTHER" id="PTHR42103:SF2">
    <property type="entry name" value="AB HYDROLASE-1 DOMAIN-CONTAINING PROTEIN"/>
    <property type="match status" value="1"/>
</dbReference>
<evidence type="ECO:0000313" key="3">
    <source>
        <dbReference type="Proteomes" id="UP001530293"/>
    </source>
</evidence>
<feature type="domain" description="Serine hydrolase" evidence="1">
    <location>
        <begin position="102"/>
        <end position="221"/>
    </location>
</feature>
<keyword evidence="3" id="KW-1185">Reference proteome</keyword>
<name>A0ABD3M6V0_9STRA</name>
<dbReference type="AlphaFoldDB" id="A0ABD3M6V0"/>
<evidence type="ECO:0000313" key="2">
    <source>
        <dbReference type="EMBL" id="KAL3758456.1"/>
    </source>
</evidence>
<dbReference type="InterPro" id="IPR029058">
    <property type="entry name" value="AB_hydrolase_fold"/>
</dbReference>
<evidence type="ECO:0000259" key="1">
    <source>
        <dbReference type="Pfam" id="PF03959"/>
    </source>
</evidence>
<dbReference type="Proteomes" id="UP001530293">
    <property type="component" value="Unassembled WGS sequence"/>
</dbReference>
<dbReference type="InterPro" id="IPR005645">
    <property type="entry name" value="FSH-like_dom"/>
</dbReference>